<keyword evidence="6" id="KW-0808">Transferase</keyword>
<dbReference type="GO" id="GO:0008710">
    <property type="term" value="F:8-amino-7-oxononanoate synthase activity"/>
    <property type="evidence" value="ECO:0007669"/>
    <property type="project" value="UniProtKB-EC"/>
</dbReference>
<comment type="subunit">
    <text evidence="4">Homodimer.</text>
</comment>
<evidence type="ECO:0000313" key="15">
    <source>
        <dbReference type="Proteomes" id="UP000307217"/>
    </source>
</evidence>
<comment type="similarity">
    <text evidence="3">Belongs to the class-II pyridoxal-phosphate-dependent aminotransferase family. BioF subfamily.</text>
</comment>
<evidence type="ECO:0000256" key="11">
    <source>
        <dbReference type="ARBA" id="ARBA00047715"/>
    </source>
</evidence>
<dbReference type="PROSITE" id="PS00599">
    <property type="entry name" value="AA_TRANSFER_CLASS_2"/>
    <property type="match status" value="1"/>
</dbReference>
<evidence type="ECO:0000256" key="12">
    <source>
        <dbReference type="RuleBase" id="RU003693"/>
    </source>
</evidence>
<keyword evidence="8 12" id="KW-0663">Pyridoxal phosphate</keyword>
<dbReference type="SUPFAM" id="SSF53383">
    <property type="entry name" value="PLP-dependent transferases"/>
    <property type="match status" value="1"/>
</dbReference>
<dbReference type="EC" id="2.3.1.47" evidence="5"/>
<evidence type="ECO:0000259" key="13">
    <source>
        <dbReference type="Pfam" id="PF00155"/>
    </source>
</evidence>
<evidence type="ECO:0000256" key="8">
    <source>
        <dbReference type="ARBA" id="ARBA00022898"/>
    </source>
</evidence>
<dbReference type="InterPro" id="IPR015422">
    <property type="entry name" value="PyrdxlP-dep_Trfase_small"/>
</dbReference>
<organism evidence="14 15">
    <name type="scientific">Pseudoalteromonas aurantia</name>
    <dbReference type="NCBI Taxonomy" id="43654"/>
    <lineage>
        <taxon>Bacteria</taxon>
        <taxon>Pseudomonadati</taxon>
        <taxon>Pseudomonadota</taxon>
        <taxon>Gammaproteobacteria</taxon>
        <taxon>Alteromonadales</taxon>
        <taxon>Pseudoalteromonadaceae</taxon>
        <taxon>Pseudoalteromonas</taxon>
    </lineage>
</organism>
<dbReference type="PANTHER" id="PTHR13693">
    <property type="entry name" value="CLASS II AMINOTRANSFERASE/8-AMINO-7-OXONONANOATE SYNTHASE"/>
    <property type="match status" value="1"/>
</dbReference>
<dbReference type="InterPro" id="IPR004839">
    <property type="entry name" value="Aminotransferase_I/II_large"/>
</dbReference>
<dbReference type="PANTHER" id="PTHR13693:SF100">
    <property type="entry name" value="8-AMINO-7-OXONONANOATE SYNTHASE"/>
    <property type="match status" value="1"/>
</dbReference>
<evidence type="ECO:0000256" key="7">
    <source>
        <dbReference type="ARBA" id="ARBA00022756"/>
    </source>
</evidence>
<gene>
    <name evidence="14" type="ORF">CWC19_00685</name>
</gene>
<dbReference type="InterPro" id="IPR015424">
    <property type="entry name" value="PyrdxlP-dep_Trfase"/>
</dbReference>
<dbReference type="Proteomes" id="UP000307217">
    <property type="component" value="Unassembled WGS sequence"/>
</dbReference>
<dbReference type="OrthoDB" id="9807157at2"/>
<evidence type="ECO:0000256" key="2">
    <source>
        <dbReference type="ARBA" id="ARBA00004746"/>
    </source>
</evidence>
<dbReference type="Pfam" id="PF00155">
    <property type="entry name" value="Aminotran_1_2"/>
    <property type="match status" value="1"/>
</dbReference>
<accession>A0A5S3VE52</accession>
<evidence type="ECO:0000313" key="14">
    <source>
        <dbReference type="EMBL" id="TMO70611.1"/>
    </source>
</evidence>
<evidence type="ECO:0000256" key="6">
    <source>
        <dbReference type="ARBA" id="ARBA00022679"/>
    </source>
</evidence>
<dbReference type="Gene3D" id="3.90.1150.10">
    <property type="entry name" value="Aspartate Aminotransferase, domain 1"/>
    <property type="match status" value="1"/>
</dbReference>
<name>A0A5S3VE52_9GAMM</name>
<dbReference type="InterPro" id="IPR001917">
    <property type="entry name" value="Aminotrans_II_pyridoxalP_BS"/>
</dbReference>
<dbReference type="Gene3D" id="3.40.640.10">
    <property type="entry name" value="Type I PLP-dependent aspartate aminotransferase-like (Major domain)"/>
    <property type="match status" value="1"/>
</dbReference>
<evidence type="ECO:0000256" key="5">
    <source>
        <dbReference type="ARBA" id="ARBA00013187"/>
    </source>
</evidence>
<dbReference type="InterPro" id="IPR015421">
    <property type="entry name" value="PyrdxlP-dep_Trfase_major"/>
</dbReference>
<dbReference type="EMBL" id="PNBX01000002">
    <property type="protein sequence ID" value="TMO70611.1"/>
    <property type="molecule type" value="Genomic_DNA"/>
</dbReference>
<dbReference type="GO" id="GO:0009102">
    <property type="term" value="P:biotin biosynthetic process"/>
    <property type="evidence" value="ECO:0007669"/>
    <property type="project" value="UniProtKB-KW"/>
</dbReference>
<reference evidence="15" key="2">
    <citation type="submission" date="2019-06" db="EMBL/GenBank/DDBJ databases">
        <title>Co-occurence of chitin degradation, pigmentation and bioactivity in marine Pseudoalteromonas.</title>
        <authorList>
            <person name="Sonnenschein E.C."/>
            <person name="Bech P.K."/>
        </authorList>
    </citation>
    <scope>NUCLEOTIDE SEQUENCE [LARGE SCALE GENOMIC DNA]</scope>
    <source>
        <strain evidence="15">S3790</strain>
    </source>
</reference>
<proteinExistence type="inferred from homology"/>
<reference evidence="14 15" key="1">
    <citation type="submission" date="2018-01" db="EMBL/GenBank/DDBJ databases">
        <authorList>
            <person name="Paulsen S."/>
            <person name="Gram L.K."/>
        </authorList>
    </citation>
    <scope>NUCLEOTIDE SEQUENCE [LARGE SCALE GENOMIC DNA]</scope>
    <source>
        <strain evidence="14 15">S3790</strain>
    </source>
</reference>
<evidence type="ECO:0000256" key="10">
    <source>
        <dbReference type="ARBA" id="ARBA00033381"/>
    </source>
</evidence>
<comment type="pathway">
    <text evidence="2">Cofactor biosynthesis; biotin biosynthesis.</text>
</comment>
<comment type="caution">
    <text evidence="14">The sequence shown here is derived from an EMBL/GenBank/DDBJ whole genome shotgun (WGS) entry which is preliminary data.</text>
</comment>
<dbReference type="GO" id="GO:0030170">
    <property type="term" value="F:pyridoxal phosphate binding"/>
    <property type="evidence" value="ECO:0007669"/>
    <property type="project" value="InterPro"/>
</dbReference>
<feature type="domain" description="Aminotransferase class I/classII large" evidence="13">
    <location>
        <begin position="39"/>
        <end position="373"/>
    </location>
</feature>
<dbReference type="AlphaFoldDB" id="A0A5S3VE52"/>
<evidence type="ECO:0000256" key="3">
    <source>
        <dbReference type="ARBA" id="ARBA00010008"/>
    </source>
</evidence>
<sequence>MAFEFIKDCVQQRRDASLLRTRICVEEANARHIVVNSKQYINFASNDYLGLGDGALAASGESGSRSSSLVTGYLAIHKQLEKKLCDLLGYDAALLFSSGFSTNSSVLKSLFSEQSVAKDSVIFQDKLNHASLIDGALQSGAKHIRFNHNDMNHLRARLEKSHVTNKLIVSEGVFSMDGDTAPLDQLSALKTQHNAWLMIDDAHAFGVVGEQGLGSAAGANKPDILVITFGKAMASQGAAILAHQDIVDYLLQTSREYTYSTALSPLMAKSALTQLDRLINADAQRHALQSNITLFKTLCAKKSIPVLASNTPIQPIVLGSSENALQAQMALKSRNIWLTAIRPPTVPHNTARLRVTITAAHQAEDIAHLVNSLSDVL</sequence>
<comment type="catalytic activity">
    <reaction evidence="11">
        <text>6-carboxyhexanoyl-[ACP] + L-alanine + H(+) = (8S)-8-amino-7-oxononanoate + holo-[ACP] + CO2</text>
        <dbReference type="Rhea" id="RHEA:42288"/>
        <dbReference type="Rhea" id="RHEA-COMP:9685"/>
        <dbReference type="Rhea" id="RHEA-COMP:9955"/>
        <dbReference type="ChEBI" id="CHEBI:15378"/>
        <dbReference type="ChEBI" id="CHEBI:16526"/>
        <dbReference type="ChEBI" id="CHEBI:57972"/>
        <dbReference type="ChEBI" id="CHEBI:64479"/>
        <dbReference type="ChEBI" id="CHEBI:78846"/>
        <dbReference type="ChEBI" id="CHEBI:149468"/>
        <dbReference type="EC" id="2.3.1.47"/>
    </reaction>
</comment>
<evidence type="ECO:0000256" key="4">
    <source>
        <dbReference type="ARBA" id="ARBA00011738"/>
    </source>
</evidence>
<comment type="cofactor">
    <cofactor evidence="1 12">
        <name>pyridoxal 5'-phosphate</name>
        <dbReference type="ChEBI" id="CHEBI:597326"/>
    </cofactor>
</comment>
<protein>
    <recommendedName>
        <fullName evidence="5">8-amino-7-oxononanoate synthase</fullName>
        <ecNumber evidence="5">2.3.1.47</ecNumber>
    </recommendedName>
    <alternativeName>
        <fullName evidence="9">7-keto-8-amino-pelargonic acid synthase</fullName>
    </alternativeName>
    <alternativeName>
        <fullName evidence="10">8-amino-7-ketopelargonate synthase</fullName>
    </alternativeName>
</protein>
<dbReference type="RefSeq" id="WP_138589527.1">
    <property type="nucleotide sequence ID" value="NZ_PNBX01000002.1"/>
</dbReference>
<dbReference type="InterPro" id="IPR050087">
    <property type="entry name" value="AON_synthase_class-II"/>
</dbReference>
<evidence type="ECO:0000256" key="1">
    <source>
        <dbReference type="ARBA" id="ARBA00001933"/>
    </source>
</evidence>
<keyword evidence="7" id="KW-0093">Biotin biosynthesis</keyword>
<evidence type="ECO:0000256" key="9">
    <source>
        <dbReference type="ARBA" id="ARBA00032610"/>
    </source>
</evidence>